<protein>
    <submittedName>
        <fullName evidence="5">Putative acyl-CoA carboxylase beta chain</fullName>
    </submittedName>
</protein>
<comment type="caution">
    <text evidence="5">The sequence shown here is derived from an EMBL/GenBank/DDBJ whole genome shotgun (WGS) entry which is preliminary data.</text>
</comment>
<evidence type="ECO:0000256" key="1">
    <source>
        <dbReference type="ARBA" id="ARBA00006102"/>
    </source>
</evidence>
<evidence type="ECO:0000259" key="4">
    <source>
        <dbReference type="PROSITE" id="PS50989"/>
    </source>
</evidence>
<feature type="compositionally biased region" description="Basic and acidic residues" evidence="2">
    <location>
        <begin position="19"/>
        <end position="32"/>
    </location>
</feature>
<evidence type="ECO:0000256" key="2">
    <source>
        <dbReference type="SAM" id="MobiDB-lite"/>
    </source>
</evidence>
<dbReference type="Proteomes" id="UP000010988">
    <property type="component" value="Unassembled WGS sequence"/>
</dbReference>
<dbReference type="InterPro" id="IPR029045">
    <property type="entry name" value="ClpP/crotonase-like_dom_sf"/>
</dbReference>
<dbReference type="InterPro" id="IPR034733">
    <property type="entry name" value="AcCoA_carboxyl_beta"/>
</dbReference>
<dbReference type="GO" id="GO:0004485">
    <property type="term" value="F:methylcrotonoyl-CoA carboxylase activity"/>
    <property type="evidence" value="ECO:0007669"/>
    <property type="project" value="TreeGrafter"/>
</dbReference>
<name>L7KK72_9ACTN</name>
<dbReference type="FunFam" id="3.90.226.10:FF:000004">
    <property type="entry name" value="Methylcrotonoyl-CoA carboxylase beta chain"/>
    <property type="match status" value="1"/>
</dbReference>
<evidence type="ECO:0000313" key="6">
    <source>
        <dbReference type="Proteomes" id="UP000010988"/>
    </source>
</evidence>
<dbReference type="InterPro" id="IPR011763">
    <property type="entry name" value="COA_CT_C"/>
</dbReference>
<dbReference type="AlphaFoldDB" id="L7KK72"/>
<keyword evidence="6" id="KW-1185">Reference proteome</keyword>
<gene>
    <name evidence="5" type="ORF">GOACH_07_01770</name>
</gene>
<evidence type="ECO:0000313" key="5">
    <source>
        <dbReference type="EMBL" id="GAC48891.1"/>
    </source>
</evidence>
<feature type="domain" description="CoA carboxyltransferase N-terminal" evidence="3">
    <location>
        <begin position="32"/>
        <end position="288"/>
    </location>
</feature>
<dbReference type="InterPro" id="IPR045190">
    <property type="entry name" value="MCCB/AccD1-like"/>
</dbReference>
<dbReference type="Gene3D" id="3.90.226.10">
    <property type="entry name" value="2-enoyl-CoA Hydratase, Chain A, domain 1"/>
    <property type="match status" value="2"/>
</dbReference>
<dbReference type="EMBL" id="BANR01000007">
    <property type="protein sequence ID" value="GAC48891.1"/>
    <property type="molecule type" value="Genomic_DNA"/>
</dbReference>
<dbReference type="GO" id="GO:0006552">
    <property type="term" value="P:L-leucine catabolic process"/>
    <property type="evidence" value="ECO:0007669"/>
    <property type="project" value="TreeGrafter"/>
</dbReference>
<dbReference type="PANTHER" id="PTHR22855">
    <property type="entry name" value="ACETYL, PROPIONYL, PYRUVATE, AND GLUTACONYL CARBOXYLASE-RELATED"/>
    <property type="match status" value="1"/>
</dbReference>
<accession>L7KK72</accession>
<feature type="region of interest" description="Disordered" evidence="2">
    <location>
        <begin position="1"/>
        <end position="32"/>
    </location>
</feature>
<dbReference type="STRING" id="1220583.GOACH_07_01770"/>
<comment type="similarity">
    <text evidence="1">Belongs to the AccD/PCCB family.</text>
</comment>
<dbReference type="PANTHER" id="PTHR22855:SF13">
    <property type="entry name" value="METHYLCROTONOYL-COA CARBOXYLASE BETA CHAIN, MITOCHONDRIAL"/>
    <property type="match status" value="1"/>
</dbReference>
<feature type="domain" description="CoA carboxyltransferase C-terminal" evidence="4">
    <location>
        <begin position="291"/>
        <end position="537"/>
    </location>
</feature>
<dbReference type="PROSITE" id="PS50980">
    <property type="entry name" value="COA_CT_NTER"/>
    <property type="match status" value="1"/>
</dbReference>
<dbReference type="eggNOG" id="COG4799">
    <property type="taxonomic scope" value="Bacteria"/>
</dbReference>
<reference evidence="5 6" key="1">
    <citation type="submission" date="2012-12" db="EMBL/GenBank/DDBJ databases">
        <title>Whole genome shotgun sequence of Gordonia aichiensis NBRC 108223.</title>
        <authorList>
            <person name="Isaki-Nakamura S."/>
            <person name="Hosoyama A."/>
            <person name="Tsuchikane K."/>
            <person name="Ando Y."/>
            <person name="Baba S."/>
            <person name="Ohji S."/>
            <person name="Hamada M."/>
            <person name="Tamura T."/>
            <person name="Yamazoe A."/>
            <person name="Yamazaki S."/>
            <person name="Fujita N."/>
        </authorList>
    </citation>
    <scope>NUCLEOTIDE SEQUENCE [LARGE SCALE GENOMIC DNA]</scope>
    <source>
        <strain evidence="5 6">NBRC 108223</strain>
    </source>
</reference>
<evidence type="ECO:0000259" key="3">
    <source>
        <dbReference type="PROSITE" id="PS50980"/>
    </source>
</evidence>
<sequence length="545" mass="58552">MTRVLSTSSTSGAGSTSDGHAEGARASGREVHESNVAALRDRLARVAVGGGERARERHISRGKLLPRDRVDGLLDVGSPFLEVAPLAAFGMYDDKVPSAGVIAGVGRVTGRECMIVANDATVSGGTYYPMTVKKHLRAQEIAAANRLPCIYLVDSGGAMLLQQDEVFPDREHFGRIFYNQATMSAAGIPQIAAVLGSSTAGGAYVPAMSDETVIVRNQGTIFLAGPPLVKAATGEDVTAEDLGGGAMHSSVSGVTDHLVDNDQQALAKVREIVATLGPRESPQWETVAPREPKRSQTDIYDVVPTDARTPYDVRQVIEIISDAGEFTEFKANYGTTLVTAFAHVHGHPVGFVANNGVLFSESALKGAHFIELCDQRRIPLVFLQNITGFMVGRAYEEGGIAKNGAKMVNAVACARVPKFTVMIGGSFGAGNYSMCGRAYSPRFLWSWPNARISVMGGPQAADTLATVRRNQIERSGEEWSTDDEEAFKAPIREQFDEQSDAYYSTARLWDDGIVDPAQTRTLLGLALETARYAPLADQRYGVFRM</sequence>
<dbReference type="GO" id="GO:1905202">
    <property type="term" value="C:methylcrotonoyl-CoA carboxylase complex"/>
    <property type="evidence" value="ECO:0007669"/>
    <property type="project" value="TreeGrafter"/>
</dbReference>
<dbReference type="Pfam" id="PF01039">
    <property type="entry name" value="Carboxyl_trans"/>
    <property type="match status" value="1"/>
</dbReference>
<organism evidence="5 6">
    <name type="scientific">Gordonia aichiensis NBRC 108223</name>
    <dbReference type="NCBI Taxonomy" id="1220583"/>
    <lineage>
        <taxon>Bacteria</taxon>
        <taxon>Bacillati</taxon>
        <taxon>Actinomycetota</taxon>
        <taxon>Actinomycetes</taxon>
        <taxon>Mycobacteriales</taxon>
        <taxon>Gordoniaceae</taxon>
        <taxon>Gordonia</taxon>
    </lineage>
</organism>
<feature type="compositionally biased region" description="Low complexity" evidence="2">
    <location>
        <begin position="1"/>
        <end position="18"/>
    </location>
</feature>
<dbReference type="FunFam" id="3.90.226.10:FF:000046">
    <property type="entry name" value="Geranyl-CoA carboxylase beta subunit"/>
    <property type="match status" value="1"/>
</dbReference>
<dbReference type="InterPro" id="IPR011762">
    <property type="entry name" value="COA_CT_N"/>
</dbReference>
<dbReference type="PROSITE" id="PS50989">
    <property type="entry name" value="COA_CT_CTER"/>
    <property type="match status" value="1"/>
</dbReference>
<dbReference type="SUPFAM" id="SSF52096">
    <property type="entry name" value="ClpP/crotonase"/>
    <property type="match status" value="2"/>
</dbReference>
<proteinExistence type="inferred from homology"/>